<dbReference type="OMA" id="CTENFNT"/>
<keyword evidence="12" id="KW-1185">Reference proteome</keyword>
<keyword evidence="4" id="KW-0862">Zinc</keyword>
<feature type="domain" description="B box-type" evidence="10">
    <location>
        <begin position="51"/>
        <end position="98"/>
    </location>
</feature>
<dbReference type="EMBL" id="GL377796">
    <property type="protein sequence ID" value="EFJ04592.1"/>
    <property type="molecule type" value="Genomic_DNA"/>
</dbReference>
<dbReference type="InterPro" id="IPR000315">
    <property type="entry name" value="Znf_B-box"/>
</dbReference>
<name>D8TFH9_SELML</name>
<feature type="region of interest" description="Disordered" evidence="9">
    <location>
        <begin position="116"/>
        <end position="169"/>
    </location>
</feature>
<keyword evidence="8" id="KW-0863">Zinc-finger</keyword>
<dbReference type="GO" id="GO:0009640">
    <property type="term" value="P:photomorphogenesis"/>
    <property type="evidence" value="ECO:0000318"/>
    <property type="project" value="GO_Central"/>
</dbReference>
<evidence type="ECO:0000259" key="10">
    <source>
        <dbReference type="PROSITE" id="PS50119"/>
    </source>
</evidence>
<gene>
    <name evidence="11" type="ORF">SELMODRAFT_272357</name>
</gene>
<dbReference type="KEGG" id="smo:SELMODRAFT_272357"/>
<dbReference type="InParanoid" id="D8TFH9"/>
<accession>D8TFH9</accession>
<dbReference type="PROSITE" id="PS50119">
    <property type="entry name" value="ZF_BBOX"/>
    <property type="match status" value="2"/>
</dbReference>
<dbReference type="Proteomes" id="UP000001514">
    <property type="component" value="Unassembled WGS sequence"/>
</dbReference>
<evidence type="ECO:0000256" key="1">
    <source>
        <dbReference type="ARBA" id="ARBA00004123"/>
    </source>
</evidence>
<evidence type="ECO:0000313" key="12">
    <source>
        <dbReference type="Proteomes" id="UP000001514"/>
    </source>
</evidence>
<dbReference type="InterPro" id="IPR051979">
    <property type="entry name" value="B-box_zinc_finger"/>
</dbReference>
<dbReference type="PANTHER" id="PTHR31832:SF63">
    <property type="entry name" value="B-BOX ZINC FINGER PROTEIN 23"/>
    <property type="match status" value="1"/>
</dbReference>
<evidence type="ECO:0000256" key="7">
    <source>
        <dbReference type="ARBA" id="ARBA00023242"/>
    </source>
</evidence>
<dbReference type="FunCoup" id="D8TFH9">
    <property type="interactions" value="112"/>
</dbReference>
<comment type="subcellular location">
    <subcellularLocation>
        <location evidence="1">Nucleus</location>
    </subcellularLocation>
</comment>
<keyword evidence="5" id="KW-0805">Transcription regulation</keyword>
<evidence type="ECO:0000256" key="5">
    <source>
        <dbReference type="ARBA" id="ARBA00023015"/>
    </source>
</evidence>
<evidence type="ECO:0000256" key="3">
    <source>
        <dbReference type="ARBA" id="ARBA00022737"/>
    </source>
</evidence>
<dbReference type="GO" id="GO:0006355">
    <property type="term" value="P:regulation of DNA-templated transcription"/>
    <property type="evidence" value="ECO:0000318"/>
    <property type="project" value="GO_Central"/>
</dbReference>
<dbReference type="Gene3D" id="3.30.160.60">
    <property type="entry name" value="Classic Zinc Finger"/>
    <property type="match status" value="1"/>
</dbReference>
<proteinExistence type="predicted"/>
<dbReference type="CDD" id="cd19821">
    <property type="entry name" value="Bbox1_BBX-like"/>
    <property type="match status" value="2"/>
</dbReference>
<evidence type="ECO:0000256" key="2">
    <source>
        <dbReference type="ARBA" id="ARBA00022723"/>
    </source>
</evidence>
<dbReference type="GO" id="GO:0005634">
    <property type="term" value="C:nucleus"/>
    <property type="evidence" value="ECO:0000318"/>
    <property type="project" value="GO_Central"/>
</dbReference>
<dbReference type="Pfam" id="PF00643">
    <property type="entry name" value="zf-B_box"/>
    <property type="match status" value="2"/>
</dbReference>
<keyword evidence="7" id="KW-0539">Nucleus</keyword>
<dbReference type="AlphaFoldDB" id="D8TFH9"/>
<dbReference type="OrthoDB" id="153872at2759"/>
<feature type="domain" description="B box-type" evidence="10">
    <location>
        <begin position="1"/>
        <end position="47"/>
    </location>
</feature>
<dbReference type="STRING" id="88036.D8TFH9"/>
<evidence type="ECO:0000256" key="4">
    <source>
        <dbReference type="ARBA" id="ARBA00022833"/>
    </source>
</evidence>
<feature type="compositionally biased region" description="Basic and acidic residues" evidence="9">
    <location>
        <begin position="145"/>
        <end position="165"/>
    </location>
</feature>
<feature type="compositionally biased region" description="Low complexity" evidence="9">
    <location>
        <begin position="127"/>
        <end position="143"/>
    </location>
</feature>
<evidence type="ECO:0000256" key="6">
    <source>
        <dbReference type="ARBA" id="ARBA00023163"/>
    </source>
</evidence>
<keyword evidence="2" id="KW-0479">Metal-binding</keyword>
<dbReference type="eggNOG" id="ENOG502QT4C">
    <property type="taxonomic scope" value="Eukaryota"/>
</dbReference>
<evidence type="ECO:0000313" key="11">
    <source>
        <dbReference type="EMBL" id="EFJ04592.1"/>
    </source>
</evidence>
<sequence length="285" mass="30658">MRIQCDVCEKAEAALVCCADEAALCAACDAEVHAANKLAGKHQRLPLSFSGTSPVCDICQEKTGWFFCVEDRALLCRACDVSIHSSNAHASSHNRFLVTGVRVALSALSAQDFLEVPPVTPQQPRKNASASGASSSGNSLSANRTPERFETVSRAEPETVMEKRSTSSTISEYLTEGVPGWRVDELLNIPDMASGYSLSDIGSSKAEAGNLGEYDWLADLSLFDEQSYAETFHEVPQMTPSTMPASKLPPAKGKSKLGMAVVPEVDDSLLVPDVSFPAKRRRAWS</sequence>
<evidence type="ECO:0000256" key="8">
    <source>
        <dbReference type="PROSITE-ProRule" id="PRU00024"/>
    </source>
</evidence>
<keyword evidence="6" id="KW-0804">Transcription</keyword>
<dbReference type="HOGENOM" id="CLU_025298_3_0_1"/>
<dbReference type="PANTHER" id="PTHR31832">
    <property type="entry name" value="B-BOX ZINC FINGER PROTEIN 22"/>
    <property type="match status" value="1"/>
</dbReference>
<dbReference type="Gramene" id="EFJ04592">
    <property type="protein sequence ID" value="EFJ04592"/>
    <property type="gene ID" value="SELMODRAFT_272357"/>
</dbReference>
<protein>
    <recommendedName>
        <fullName evidence="10">B box-type domain-containing protein</fullName>
    </recommendedName>
</protein>
<organism evidence="12">
    <name type="scientific">Selaginella moellendorffii</name>
    <name type="common">Spikemoss</name>
    <dbReference type="NCBI Taxonomy" id="88036"/>
    <lineage>
        <taxon>Eukaryota</taxon>
        <taxon>Viridiplantae</taxon>
        <taxon>Streptophyta</taxon>
        <taxon>Embryophyta</taxon>
        <taxon>Tracheophyta</taxon>
        <taxon>Lycopodiopsida</taxon>
        <taxon>Selaginellales</taxon>
        <taxon>Selaginellaceae</taxon>
        <taxon>Selaginella</taxon>
    </lineage>
</organism>
<reference evidence="11 12" key="1">
    <citation type="journal article" date="2011" name="Science">
        <title>The Selaginella genome identifies genetic changes associated with the evolution of vascular plants.</title>
        <authorList>
            <person name="Banks J.A."/>
            <person name="Nishiyama T."/>
            <person name="Hasebe M."/>
            <person name="Bowman J.L."/>
            <person name="Gribskov M."/>
            <person name="dePamphilis C."/>
            <person name="Albert V.A."/>
            <person name="Aono N."/>
            <person name="Aoyama T."/>
            <person name="Ambrose B.A."/>
            <person name="Ashton N.W."/>
            <person name="Axtell M.J."/>
            <person name="Barker E."/>
            <person name="Barker M.S."/>
            <person name="Bennetzen J.L."/>
            <person name="Bonawitz N.D."/>
            <person name="Chapple C."/>
            <person name="Cheng C."/>
            <person name="Correa L.G."/>
            <person name="Dacre M."/>
            <person name="DeBarry J."/>
            <person name="Dreyer I."/>
            <person name="Elias M."/>
            <person name="Engstrom E.M."/>
            <person name="Estelle M."/>
            <person name="Feng L."/>
            <person name="Finet C."/>
            <person name="Floyd S.K."/>
            <person name="Frommer W.B."/>
            <person name="Fujita T."/>
            <person name="Gramzow L."/>
            <person name="Gutensohn M."/>
            <person name="Harholt J."/>
            <person name="Hattori M."/>
            <person name="Heyl A."/>
            <person name="Hirai T."/>
            <person name="Hiwatashi Y."/>
            <person name="Ishikawa M."/>
            <person name="Iwata M."/>
            <person name="Karol K.G."/>
            <person name="Koehler B."/>
            <person name="Kolukisaoglu U."/>
            <person name="Kubo M."/>
            <person name="Kurata T."/>
            <person name="Lalonde S."/>
            <person name="Li K."/>
            <person name="Li Y."/>
            <person name="Litt A."/>
            <person name="Lyons E."/>
            <person name="Manning G."/>
            <person name="Maruyama T."/>
            <person name="Michael T.P."/>
            <person name="Mikami K."/>
            <person name="Miyazaki S."/>
            <person name="Morinaga S."/>
            <person name="Murata T."/>
            <person name="Mueller-Roeber B."/>
            <person name="Nelson D.R."/>
            <person name="Obara M."/>
            <person name="Oguri Y."/>
            <person name="Olmstead R.G."/>
            <person name="Onodera N."/>
            <person name="Petersen B.L."/>
            <person name="Pils B."/>
            <person name="Prigge M."/>
            <person name="Rensing S.A."/>
            <person name="Riano-Pachon D.M."/>
            <person name="Roberts A.W."/>
            <person name="Sato Y."/>
            <person name="Scheller H.V."/>
            <person name="Schulz B."/>
            <person name="Schulz C."/>
            <person name="Shakirov E.V."/>
            <person name="Shibagaki N."/>
            <person name="Shinohara N."/>
            <person name="Shippen D.E."/>
            <person name="Soerensen I."/>
            <person name="Sotooka R."/>
            <person name="Sugimoto N."/>
            <person name="Sugita M."/>
            <person name="Sumikawa N."/>
            <person name="Tanurdzic M."/>
            <person name="Theissen G."/>
            <person name="Ulvskov P."/>
            <person name="Wakazuki S."/>
            <person name="Weng J.K."/>
            <person name="Willats W.W."/>
            <person name="Wipf D."/>
            <person name="Wolf P.G."/>
            <person name="Yang L."/>
            <person name="Zimmer A.D."/>
            <person name="Zhu Q."/>
            <person name="Mitros T."/>
            <person name="Hellsten U."/>
            <person name="Loque D."/>
            <person name="Otillar R."/>
            <person name="Salamov A."/>
            <person name="Schmutz J."/>
            <person name="Shapiro H."/>
            <person name="Lindquist E."/>
            <person name="Lucas S."/>
            <person name="Rokhsar D."/>
            <person name="Grigoriev I.V."/>
        </authorList>
    </citation>
    <scope>NUCLEOTIDE SEQUENCE [LARGE SCALE GENOMIC DNA]</scope>
</reference>
<dbReference type="GO" id="GO:0008270">
    <property type="term" value="F:zinc ion binding"/>
    <property type="evidence" value="ECO:0007669"/>
    <property type="project" value="UniProtKB-KW"/>
</dbReference>
<keyword evidence="3" id="KW-0677">Repeat</keyword>
<dbReference type="InterPro" id="IPR049808">
    <property type="entry name" value="CONSTANS-like_Bbox1"/>
</dbReference>
<dbReference type="SMART" id="SM00336">
    <property type="entry name" value="BBOX"/>
    <property type="match status" value="2"/>
</dbReference>
<evidence type="ECO:0000256" key="9">
    <source>
        <dbReference type="SAM" id="MobiDB-lite"/>
    </source>
</evidence>